<organism evidence="3 4">
    <name type="scientific">Cylicocyclus nassatus</name>
    <name type="common">Nematode worm</name>
    <dbReference type="NCBI Taxonomy" id="53992"/>
    <lineage>
        <taxon>Eukaryota</taxon>
        <taxon>Metazoa</taxon>
        <taxon>Ecdysozoa</taxon>
        <taxon>Nematoda</taxon>
        <taxon>Chromadorea</taxon>
        <taxon>Rhabditida</taxon>
        <taxon>Rhabditina</taxon>
        <taxon>Rhabditomorpha</taxon>
        <taxon>Strongyloidea</taxon>
        <taxon>Strongylidae</taxon>
        <taxon>Cylicocyclus</taxon>
    </lineage>
</organism>
<dbReference type="EMBL" id="CATQJL010000316">
    <property type="protein sequence ID" value="CAJ0607956.1"/>
    <property type="molecule type" value="Genomic_DNA"/>
</dbReference>
<accession>A0AA36MD69</accession>
<comment type="caution">
    <text evidence="3">The sequence shown here is derived from an EMBL/GenBank/DDBJ whole genome shotgun (WGS) entry which is preliminary data.</text>
</comment>
<sequence length="150" mass="17041">MLSHALFLLAVTITAISADDELEFHHPRRHKHRGPHSELPGPQGLKEHHHNGPHPLGSHVSRHLENSELLKQLLQLSPEELRKRVIPRPGKTLIRVSDEEDGTYPRAPWLDVKRRKMIEGGDTIALGKEKKTKESKKWKPSQAKQGEVVV</sequence>
<feature type="chain" id="PRO_5041346203" evidence="2">
    <location>
        <begin position="19"/>
        <end position="150"/>
    </location>
</feature>
<feature type="region of interest" description="Disordered" evidence="1">
    <location>
        <begin position="121"/>
        <end position="150"/>
    </location>
</feature>
<feature type="compositionally biased region" description="Basic and acidic residues" evidence="1">
    <location>
        <begin position="127"/>
        <end position="137"/>
    </location>
</feature>
<proteinExistence type="predicted"/>
<gene>
    <name evidence="3" type="ORF">CYNAS_LOCUS19939</name>
</gene>
<evidence type="ECO:0000256" key="2">
    <source>
        <dbReference type="SAM" id="SignalP"/>
    </source>
</evidence>
<keyword evidence="2" id="KW-0732">Signal</keyword>
<name>A0AA36MD69_CYLNA</name>
<feature type="signal peptide" evidence="2">
    <location>
        <begin position="1"/>
        <end position="18"/>
    </location>
</feature>
<evidence type="ECO:0000313" key="3">
    <source>
        <dbReference type="EMBL" id="CAJ0607956.1"/>
    </source>
</evidence>
<reference evidence="3" key="1">
    <citation type="submission" date="2023-07" db="EMBL/GenBank/DDBJ databases">
        <authorList>
            <consortium name="CYATHOMIX"/>
        </authorList>
    </citation>
    <scope>NUCLEOTIDE SEQUENCE</scope>
    <source>
        <strain evidence="3">N/A</strain>
    </source>
</reference>
<feature type="region of interest" description="Disordered" evidence="1">
    <location>
        <begin position="26"/>
        <end position="64"/>
    </location>
</feature>
<dbReference type="Proteomes" id="UP001176961">
    <property type="component" value="Unassembled WGS sequence"/>
</dbReference>
<evidence type="ECO:0000256" key="1">
    <source>
        <dbReference type="SAM" id="MobiDB-lite"/>
    </source>
</evidence>
<evidence type="ECO:0000313" key="4">
    <source>
        <dbReference type="Proteomes" id="UP001176961"/>
    </source>
</evidence>
<dbReference type="AlphaFoldDB" id="A0AA36MD69"/>
<keyword evidence="4" id="KW-1185">Reference proteome</keyword>
<protein>
    <submittedName>
        <fullName evidence="3">Uncharacterized protein</fullName>
    </submittedName>
</protein>